<dbReference type="NCBIfam" id="TIGR00257">
    <property type="entry name" value="IMPACT_YIGZ"/>
    <property type="match status" value="1"/>
</dbReference>
<dbReference type="GO" id="GO:0005737">
    <property type="term" value="C:cytoplasm"/>
    <property type="evidence" value="ECO:0007669"/>
    <property type="project" value="TreeGrafter"/>
</dbReference>
<dbReference type="HOGENOM" id="CLU_083552_2_1_9"/>
<dbReference type="GO" id="GO:0006446">
    <property type="term" value="P:regulation of translational initiation"/>
    <property type="evidence" value="ECO:0007669"/>
    <property type="project" value="TreeGrafter"/>
</dbReference>
<dbReference type="InterPro" id="IPR001498">
    <property type="entry name" value="Impact_N"/>
</dbReference>
<gene>
    <name evidence="4" type="ORF">HMPREF9628_02159</name>
</gene>
<evidence type="ECO:0000259" key="2">
    <source>
        <dbReference type="Pfam" id="PF01205"/>
    </source>
</evidence>
<dbReference type="PATRIC" id="fig|796940.3.peg.1866"/>
<dbReference type="AlphaFoldDB" id="G9XF06"/>
<dbReference type="InterPro" id="IPR036956">
    <property type="entry name" value="Impact_N_sf"/>
</dbReference>
<dbReference type="InterPro" id="IPR035647">
    <property type="entry name" value="EFG_III/V"/>
</dbReference>
<dbReference type="Proteomes" id="UP000003379">
    <property type="component" value="Unassembled WGS sequence"/>
</dbReference>
<dbReference type="PANTHER" id="PTHR16301:SF20">
    <property type="entry name" value="IMPACT FAMILY MEMBER YIGZ"/>
    <property type="match status" value="1"/>
</dbReference>
<dbReference type="PANTHER" id="PTHR16301">
    <property type="entry name" value="IMPACT-RELATED"/>
    <property type="match status" value="1"/>
</dbReference>
<evidence type="ECO:0000313" key="5">
    <source>
        <dbReference type="Proteomes" id="UP000003379"/>
    </source>
</evidence>
<dbReference type="Pfam" id="PF09186">
    <property type="entry name" value="DUF1949"/>
    <property type="match status" value="1"/>
</dbReference>
<accession>G9XF06</accession>
<dbReference type="InterPro" id="IPR023582">
    <property type="entry name" value="Impact"/>
</dbReference>
<evidence type="ECO:0000256" key="1">
    <source>
        <dbReference type="ARBA" id="ARBA00007665"/>
    </source>
</evidence>
<evidence type="ECO:0000313" key="4">
    <source>
        <dbReference type="EMBL" id="EHL17822.1"/>
    </source>
</evidence>
<dbReference type="Gene3D" id="3.30.230.30">
    <property type="entry name" value="Impact, N-terminal domain"/>
    <property type="match status" value="1"/>
</dbReference>
<dbReference type="STRING" id="796937.HMPREF9630_01992"/>
<comment type="caution">
    <text evidence="4">The sequence shown here is derived from an EMBL/GenBank/DDBJ whole genome shotgun (WGS) entry which is preliminary data.</text>
</comment>
<dbReference type="InterPro" id="IPR020568">
    <property type="entry name" value="Ribosomal_Su5_D2-typ_SF"/>
</dbReference>
<dbReference type="SUPFAM" id="SSF54980">
    <property type="entry name" value="EF-G C-terminal domain-like"/>
    <property type="match status" value="1"/>
</dbReference>
<dbReference type="Pfam" id="PF01205">
    <property type="entry name" value="Impact_N"/>
    <property type="match status" value="1"/>
</dbReference>
<dbReference type="InterPro" id="IPR015269">
    <property type="entry name" value="UPF0029_Impact_C"/>
</dbReference>
<feature type="domain" description="UPF0029" evidence="3">
    <location>
        <begin position="139"/>
        <end position="194"/>
    </location>
</feature>
<comment type="similarity">
    <text evidence="1">Belongs to the IMPACT family.</text>
</comment>
<evidence type="ECO:0008006" key="6">
    <source>
        <dbReference type="Google" id="ProtNLM"/>
    </source>
</evidence>
<name>G9XF06_9FIRM</name>
<dbReference type="EMBL" id="AFZG01000054">
    <property type="protein sequence ID" value="EHL17822.1"/>
    <property type="molecule type" value="Genomic_DNA"/>
</dbReference>
<proteinExistence type="inferred from homology"/>
<protein>
    <recommendedName>
        <fullName evidence="6">YigZ family protein</fullName>
    </recommendedName>
</protein>
<feature type="domain" description="Impact N-terminal" evidence="2">
    <location>
        <begin position="19"/>
        <end position="123"/>
    </location>
</feature>
<dbReference type="InterPro" id="IPR015796">
    <property type="entry name" value="Impact_YigZ-like"/>
</dbReference>
<dbReference type="RefSeq" id="WP_009529968.1">
    <property type="nucleotide sequence ID" value="NZ_JH414634.1"/>
</dbReference>
<organism evidence="4 5">
    <name type="scientific">Peptoanaerobacter stomatis</name>
    <dbReference type="NCBI Taxonomy" id="796937"/>
    <lineage>
        <taxon>Bacteria</taxon>
        <taxon>Bacillati</taxon>
        <taxon>Bacillota</taxon>
        <taxon>Clostridia</taxon>
        <taxon>Peptostreptococcales</taxon>
        <taxon>Filifactoraceae</taxon>
        <taxon>Peptoanaerobacter</taxon>
    </lineage>
</organism>
<sequence>MREYKTVLNNTNDEIIIEKSRFIGYSFHISSQDEAENFIKSIKKQHYDATHNCYAYILNDDMSIMKCSDDKEPSSTAGVPMLEVLKKQNITNCLIIATRYFGGIKLGAGGLTRAYSKTAKIALSSNTIVEKRIFKQLEISIDYNFIGKIQKFIENNHILSKAPEFFESVKFILYEKHKNLGDLKQDLLNITNGNIIIEEKDEVYIDFIDEVAKI</sequence>
<reference evidence="4 5" key="1">
    <citation type="submission" date="2011-08" db="EMBL/GenBank/DDBJ databases">
        <title>The Genome Sequence of Eubacteriaceae bacterium CM5.</title>
        <authorList>
            <consortium name="The Broad Institute Genome Sequencing Platform"/>
            <person name="Earl A."/>
            <person name="Ward D."/>
            <person name="Feldgarden M."/>
            <person name="Gevers D."/>
            <person name="Sizova M."/>
            <person name="Hazen A."/>
            <person name="Epstein S."/>
            <person name="Young S.K."/>
            <person name="Zeng Q."/>
            <person name="Gargeya S."/>
            <person name="Fitzgerald M."/>
            <person name="Haas B."/>
            <person name="Abouelleil A."/>
            <person name="Alvarado L."/>
            <person name="Arachchi H.M."/>
            <person name="Berlin A."/>
            <person name="Brown A."/>
            <person name="Chapman S.B."/>
            <person name="Chen Z."/>
            <person name="Dunbar C."/>
            <person name="Freedman E."/>
            <person name="Gearin G."/>
            <person name="Gellesch M."/>
            <person name="Goldberg J."/>
            <person name="Griggs A."/>
            <person name="Gujja S."/>
            <person name="Heiman D."/>
            <person name="Howarth C."/>
            <person name="Larson L."/>
            <person name="Lui A."/>
            <person name="MacDonald P.J.P."/>
            <person name="Montmayeur A."/>
            <person name="Murphy C."/>
            <person name="Neiman D."/>
            <person name="Pearson M."/>
            <person name="Priest M."/>
            <person name="Roberts A."/>
            <person name="Saif S."/>
            <person name="Shea T."/>
            <person name="Shenoy N."/>
            <person name="Sisk P."/>
            <person name="Stolte C."/>
            <person name="Sykes S."/>
            <person name="Wortman J."/>
            <person name="Nusbaum C."/>
            <person name="Birren B."/>
        </authorList>
    </citation>
    <scope>NUCLEOTIDE SEQUENCE [LARGE SCALE GENOMIC DNA]</scope>
    <source>
        <strain evidence="4 5">CM5</strain>
    </source>
</reference>
<dbReference type="SUPFAM" id="SSF54211">
    <property type="entry name" value="Ribosomal protein S5 domain 2-like"/>
    <property type="match status" value="1"/>
</dbReference>
<evidence type="ECO:0000259" key="3">
    <source>
        <dbReference type="Pfam" id="PF09186"/>
    </source>
</evidence>